<dbReference type="AlphaFoldDB" id="V9TT74"/>
<dbReference type="KEGG" id="efk:P856_114"/>
<dbReference type="eggNOG" id="ENOG50332YX">
    <property type="taxonomic scope" value="Bacteria"/>
</dbReference>
<keyword evidence="3" id="KW-1185">Reference proteome</keyword>
<organism evidence="2 3">
    <name type="scientific">Candidatus Endolissoclinum faulkneri L5</name>
    <dbReference type="NCBI Taxonomy" id="1401328"/>
    <lineage>
        <taxon>Bacteria</taxon>
        <taxon>Pseudomonadati</taxon>
        <taxon>Pseudomonadota</taxon>
        <taxon>Alphaproteobacteria</taxon>
        <taxon>Rhodospirillales</taxon>
        <taxon>Rhodospirillaceae</taxon>
        <taxon>Candidatus Endolissoclinum</taxon>
    </lineage>
</organism>
<dbReference type="STRING" id="1401328.P856_114"/>
<dbReference type="EMBL" id="CP006745">
    <property type="protein sequence ID" value="AHC73352.1"/>
    <property type="molecule type" value="Genomic_DNA"/>
</dbReference>
<evidence type="ECO:0000313" key="2">
    <source>
        <dbReference type="EMBL" id="AHC73352.1"/>
    </source>
</evidence>
<keyword evidence="1" id="KW-0472">Membrane</keyword>
<accession>V9TT74</accession>
<feature type="transmembrane region" description="Helical" evidence="1">
    <location>
        <begin position="20"/>
        <end position="40"/>
    </location>
</feature>
<sequence>MLRGASGFIVTGVPLMMIPLTTILEIIFGSLAMLFGLYLIRTYLRAYQVIEIEDKVIRRTGYMDTEIPWEKLDTMKLHYFSTRYNKNSGYLELKIAGNGKELYLDNSINDFNAIVSYCNLVARRNNICLSKVTTDNLKAIGLIKIAQNINDNVR</sequence>
<dbReference type="Proteomes" id="UP000018700">
    <property type="component" value="Chromosome"/>
</dbReference>
<evidence type="ECO:0000313" key="3">
    <source>
        <dbReference type="Proteomes" id="UP000018700"/>
    </source>
</evidence>
<gene>
    <name evidence="2" type="ORF">P856_114</name>
</gene>
<dbReference type="HOGENOM" id="CLU_1701001_0_0_5"/>
<name>V9TT74_9PROT</name>
<evidence type="ECO:0000256" key="1">
    <source>
        <dbReference type="SAM" id="Phobius"/>
    </source>
</evidence>
<proteinExistence type="predicted"/>
<protein>
    <submittedName>
        <fullName evidence="2">Uncharacterized protein</fullName>
    </submittedName>
</protein>
<reference evidence="2 3" key="1">
    <citation type="journal article" date="2013" name="PLoS ONE">
        <title>Bacterial endosymbiosis in a chordate host: long-term co-evolution and conservation of secondary metabolism.</title>
        <authorList>
            <person name="Kwan J.C."/>
            <person name="Schmidt E.W."/>
        </authorList>
    </citation>
    <scope>NUCLEOTIDE SEQUENCE [LARGE SCALE GENOMIC DNA]</scope>
    <source>
        <strain evidence="3">faulkneri L5</strain>
    </source>
</reference>
<keyword evidence="1" id="KW-1133">Transmembrane helix</keyword>
<keyword evidence="1" id="KW-0812">Transmembrane</keyword>